<proteinExistence type="predicted"/>
<feature type="region of interest" description="Disordered" evidence="1">
    <location>
        <begin position="1"/>
        <end position="21"/>
    </location>
</feature>
<protein>
    <submittedName>
        <fullName evidence="2">Uncharacterized protein</fullName>
    </submittedName>
</protein>
<dbReference type="Proteomes" id="UP000663859">
    <property type="component" value="Unassembled WGS sequence"/>
</dbReference>
<keyword evidence="3" id="KW-1185">Reference proteome</keyword>
<reference evidence="2" key="1">
    <citation type="submission" date="2021-02" db="EMBL/GenBank/DDBJ databases">
        <authorList>
            <person name="Cremers G."/>
            <person name="Picone N."/>
        </authorList>
    </citation>
    <scope>NUCLEOTIDE SEQUENCE</scope>
    <source>
        <strain evidence="2">PQ17</strain>
    </source>
</reference>
<gene>
    <name evidence="2" type="ORF">MPNT_50122</name>
</gene>
<dbReference type="AlphaFoldDB" id="A0A8J2BUY3"/>
<evidence type="ECO:0000313" key="3">
    <source>
        <dbReference type="Proteomes" id="UP000663859"/>
    </source>
</evidence>
<evidence type="ECO:0000256" key="1">
    <source>
        <dbReference type="SAM" id="MobiDB-lite"/>
    </source>
</evidence>
<sequence>MPSGSVLKGKIPGMSERRPELMEEAKEWIRKTGNGDPQTRGKEAAIERFGRKKAGVTHSGNEA</sequence>
<organism evidence="2 3">
    <name type="scientific">Candidatus Methylacidithermus pantelleriae</name>
    <dbReference type="NCBI Taxonomy" id="2744239"/>
    <lineage>
        <taxon>Bacteria</taxon>
        <taxon>Pseudomonadati</taxon>
        <taxon>Verrucomicrobiota</taxon>
        <taxon>Methylacidiphilae</taxon>
        <taxon>Methylacidiphilales</taxon>
        <taxon>Methylacidiphilaceae</taxon>
        <taxon>Candidatus Methylacidithermus</taxon>
    </lineage>
</organism>
<comment type="caution">
    <text evidence="2">The sequence shown here is derived from an EMBL/GenBank/DDBJ whole genome shotgun (WGS) entry which is preliminary data.</text>
</comment>
<evidence type="ECO:0000313" key="2">
    <source>
        <dbReference type="EMBL" id="CAF0702580.1"/>
    </source>
</evidence>
<accession>A0A8J2BUY3</accession>
<dbReference type="EMBL" id="CAJNOB010000045">
    <property type="protein sequence ID" value="CAF0702580.1"/>
    <property type="molecule type" value="Genomic_DNA"/>
</dbReference>
<name>A0A8J2BUY3_9BACT</name>